<gene>
    <name evidence="3" type="ORF">H4687_000407</name>
</gene>
<feature type="domain" description="Protein-arginine deiminase C-terminal" evidence="2">
    <location>
        <begin position="200"/>
        <end position="595"/>
    </location>
</feature>
<keyword evidence="3" id="KW-0378">Hydrolase</keyword>
<keyword evidence="1" id="KW-0732">Signal</keyword>
<feature type="chain" id="PRO_5034982002" evidence="1">
    <location>
        <begin position="28"/>
        <end position="599"/>
    </location>
</feature>
<protein>
    <submittedName>
        <fullName evidence="3">Protein-arginine deiminase</fullName>
        <ecNumber evidence="3">3.5.3.15</ecNumber>
    </submittedName>
</protein>
<dbReference type="InterPro" id="IPR036556">
    <property type="entry name" value="PAD_central_sf"/>
</dbReference>
<evidence type="ECO:0000259" key="2">
    <source>
        <dbReference type="Pfam" id="PF03068"/>
    </source>
</evidence>
<dbReference type="Pfam" id="PF03068">
    <property type="entry name" value="PAD"/>
    <property type="match status" value="1"/>
</dbReference>
<dbReference type="Gene3D" id="3.75.10.10">
    <property type="entry name" value="L-arginine/glycine Amidinotransferase, Chain A"/>
    <property type="match status" value="1"/>
</dbReference>
<evidence type="ECO:0000256" key="1">
    <source>
        <dbReference type="SAM" id="SignalP"/>
    </source>
</evidence>
<proteinExistence type="predicted"/>
<dbReference type="RefSeq" id="WP_046914330.1">
    <property type="nucleotide sequence ID" value="NZ_JADBGF010000001.1"/>
</dbReference>
<dbReference type="PANTHER" id="PTHR10837:SF8">
    <property type="entry name" value="PROTEIN-ARGININE DEIMINASE"/>
    <property type="match status" value="1"/>
</dbReference>
<comment type="caution">
    <text evidence="3">The sequence shown here is derived from an EMBL/GenBank/DDBJ whole genome shotgun (WGS) entry which is preliminary data.</text>
</comment>
<dbReference type="GO" id="GO:0005737">
    <property type="term" value="C:cytoplasm"/>
    <property type="evidence" value="ECO:0007669"/>
    <property type="project" value="InterPro"/>
</dbReference>
<dbReference type="SUPFAM" id="SSF110083">
    <property type="entry name" value="Peptidylarginine deiminase Pad4, middle domain"/>
    <property type="match status" value="1"/>
</dbReference>
<keyword evidence="4" id="KW-1185">Reference proteome</keyword>
<dbReference type="GO" id="GO:0004668">
    <property type="term" value="F:protein-arginine deiminase activity"/>
    <property type="evidence" value="ECO:0007669"/>
    <property type="project" value="UniProtKB-EC"/>
</dbReference>
<name>A0A8I0TQJ7_9ACTN</name>
<evidence type="ECO:0000313" key="4">
    <source>
        <dbReference type="Proteomes" id="UP000629287"/>
    </source>
</evidence>
<dbReference type="InterPro" id="IPR013530">
    <property type="entry name" value="PAD_C"/>
</dbReference>
<sequence length="599" mass="64563">MNKVSARTATALAIALAAVSGTVPASAADATGAVRADIRADVNRDGAVDVTGDSDAAGQTTWTSGRGAIFLPNLGDKQRRCKTRTPDGRWLSNARLQACNDAEGTVVRAPEYLAPLRTVPAGDVSDTATGSLQLVGAGKSKVRLFLRRGGTWSYVTDRTRVTAAELRSGLRLGLDGRDVIREDWDGRITVRFTVTDGERTSTDEVMLRAAPVLTQHHLQRVQQALVVDGNRDDTNQRTFARAFAKEVRKAGITKPTYMFKDGSDVWAQDFIEPGYVSMPGPGGKPRVLRMMIRSAQMDRDPGKQVFELRGPGVGAVQINKGLYDGQINSTGNLETIPPYTHNGKSYPAGRIITGRHGSRLPSHTGFLRAQQAQDPLVLDASWLGVGHVDEFVQFLPADTPRGWKIGIADPEGALALLRKAQRDGHGHTKVFSIPRSYAWGRIPTIDQALSDRQLLKDNAYAAGKLKENLALLKRETGVTDAEIVKIPAMFESGFGFGGSPGTPSAPSAPAQNRPVIAYYPGAVNGVVLTPKTYLAAKQWGPVVGGKDILAAAVTKAYAKTGMRVRYLDDWRTHHVSAGEVHCGTNTIRAADTAWWSSIR</sequence>
<accession>A0A8I0TQJ7</accession>
<dbReference type="EC" id="3.5.3.15" evidence="3"/>
<dbReference type="EMBL" id="JADBGF010000001">
    <property type="protein sequence ID" value="MBE1594278.1"/>
    <property type="molecule type" value="Genomic_DNA"/>
</dbReference>
<dbReference type="AlphaFoldDB" id="A0A8I0TQJ7"/>
<dbReference type="GeneID" id="86825069"/>
<dbReference type="SUPFAM" id="SSF55909">
    <property type="entry name" value="Pentein"/>
    <property type="match status" value="1"/>
</dbReference>
<dbReference type="Proteomes" id="UP000629287">
    <property type="component" value="Unassembled WGS sequence"/>
</dbReference>
<organism evidence="3 4">
    <name type="scientific">Streptomyces stelliscabiei</name>
    <dbReference type="NCBI Taxonomy" id="146820"/>
    <lineage>
        <taxon>Bacteria</taxon>
        <taxon>Bacillati</taxon>
        <taxon>Actinomycetota</taxon>
        <taxon>Actinomycetes</taxon>
        <taxon>Kitasatosporales</taxon>
        <taxon>Streptomycetaceae</taxon>
        <taxon>Streptomyces</taxon>
    </lineage>
</organism>
<dbReference type="PANTHER" id="PTHR10837">
    <property type="entry name" value="PEPTIDYLARGININE DEIMINASE"/>
    <property type="match status" value="1"/>
</dbReference>
<dbReference type="InterPro" id="IPR004303">
    <property type="entry name" value="PAD"/>
</dbReference>
<feature type="signal peptide" evidence="1">
    <location>
        <begin position="1"/>
        <end position="27"/>
    </location>
</feature>
<reference evidence="3 4" key="1">
    <citation type="submission" date="2020-10" db="EMBL/GenBank/DDBJ databases">
        <title>Sequencing the genomes of 1000 actinobacteria strains.</title>
        <authorList>
            <person name="Klenk H.-P."/>
        </authorList>
    </citation>
    <scope>NUCLEOTIDE SEQUENCE [LARGE SCALE GENOMIC DNA]</scope>
    <source>
        <strain evidence="3 4">DSM 41803</strain>
    </source>
</reference>
<dbReference type="GO" id="GO:0005509">
    <property type="term" value="F:calcium ion binding"/>
    <property type="evidence" value="ECO:0007669"/>
    <property type="project" value="InterPro"/>
</dbReference>
<evidence type="ECO:0000313" key="3">
    <source>
        <dbReference type="EMBL" id="MBE1594278.1"/>
    </source>
</evidence>